<dbReference type="Gene3D" id="1.10.10.60">
    <property type="entry name" value="Homeodomain-like"/>
    <property type="match status" value="1"/>
</dbReference>
<dbReference type="SUPFAM" id="SSF47413">
    <property type="entry name" value="lambda repressor-like DNA-binding domains"/>
    <property type="match status" value="1"/>
</dbReference>
<sequence>MCAEKVKIRAAVWIDGRQRQKVKYLPSQEAAEQWKLDTERFMQQVKVIKEMETKVGQDSPQAQALRQVLKKEGRRALSVNDCLDLLDQAENFLRVHLGPEYPSVMDASDLQAYYDKRLVENASQEELAAETLLLKLFFQWSAEEGTNSSNKVQVAFDKMIYENSDCLKVGPLPYIDVIEAEELESPINNNNQLRDEKIRQLHADDLNQKEIAAILGVNQSTVSRVLKAMKRK</sequence>
<evidence type="ECO:0000313" key="1">
    <source>
        <dbReference type="EMBL" id="MET4759292.1"/>
    </source>
</evidence>
<evidence type="ECO:0008006" key="3">
    <source>
        <dbReference type="Google" id="ProtNLM"/>
    </source>
</evidence>
<gene>
    <name evidence="1" type="ORF">V5J35_004484</name>
</gene>
<organism evidence="1 2">
    <name type="scientific">Endozoicomonas lisbonensis</name>
    <dbReference type="NCBI Taxonomy" id="3120522"/>
    <lineage>
        <taxon>Bacteria</taxon>
        <taxon>Pseudomonadati</taxon>
        <taxon>Pseudomonadota</taxon>
        <taxon>Gammaproteobacteria</taxon>
        <taxon>Oceanospirillales</taxon>
        <taxon>Endozoicomonadaceae</taxon>
        <taxon>Endozoicomonas</taxon>
    </lineage>
</organism>
<proteinExistence type="predicted"/>
<dbReference type="InterPro" id="IPR010982">
    <property type="entry name" value="Lambda_DNA-bd_dom_sf"/>
</dbReference>
<comment type="caution">
    <text evidence="1">The sequence shown here is derived from an EMBL/GenBank/DDBJ whole genome shotgun (WGS) entry which is preliminary data.</text>
</comment>
<reference evidence="1 2" key="1">
    <citation type="submission" date="2024-06" db="EMBL/GenBank/DDBJ databases">
        <title>Genomic Encyclopedia of Type Strains, Phase V (KMG-V): Genome sequencing to study the core and pangenomes of soil and plant-associated prokaryotes.</title>
        <authorList>
            <person name="Whitman W."/>
        </authorList>
    </citation>
    <scope>NUCLEOTIDE SEQUENCE [LARGE SCALE GENOMIC DNA]</scope>
    <source>
        <strain evidence="1 2">NE40</strain>
    </source>
</reference>
<dbReference type="RefSeq" id="WP_354009290.1">
    <property type="nucleotide sequence ID" value="NZ_JBEWTA010000001.1"/>
</dbReference>
<dbReference type="EMBL" id="JBEWTB010000002">
    <property type="protein sequence ID" value="MET4759292.1"/>
    <property type="molecule type" value="Genomic_DNA"/>
</dbReference>
<accession>A0ABV2SNF5</accession>
<protein>
    <recommendedName>
        <fullName evidence="3">HTH cro/C1-type domain-containing protein</fullName>
    </recommendedName>
</protein>
<name>A0ABV2SNF5_9GAMM</name>
<evidence type="ECO:0000313" key="2">
    <source>
        <dbReference type="Proteomes" id="UP001549366"/>
    </source>
</evidence>
<dbReference type="Proteomes" id="UP001549366">
    <property type="component" value="Unassembled WGS sequence"/>
</dbReference>
<keyword evidence="2" id="KW-1185">Reference proteome</keyword>